<reference evidence="2" key="1">
    <citation type="submission" date="2019-08" db="EMBL/GenBank/DDBJ databases">
        <authorList>
            <person name="Kucharzyk K."/>
            <person name="Murdoch R.W."/>
            <person name="Higgins S."/>
            <person name="Loffler F."/>
        </authorList>
    </citation>
    <scope>NUCLEOTIDE SEQUENCE</scope>
</reference>
<sequence length="205" mass="23116">MQRLHFRSELHAQTSSLTGGDSDSILRFGNSEPEQSGSRKSSRDATEQRGIVPSLQITYRPKSLAEPCHHFHADDIGIQKLFAGNFPSGSQSKKRWQNNRARMTAHVGMDIVIIKRMSHKPVHKCRLPPVCSFILADQSRDRMPAFRFDGVQQLQHTGIFPASKSAGQIVEDTAFCFTQSSFIFCRGCLQNFSGQHFSKYCQAFH</sequence>
<feature type="region of interest" description="Disordered" evidence="1">
    <location>
        <begin position="1"/>
        <end position="52"/>
    </location>
</feature>
<organism evidence="2">
    <name type="scientific">bioreactor metagenome</name>
    <dbReference type="NCBI Taxonomy" id="1076179"/>
    <lineage>
        <taxon>unclassified sequences</taxon>
        <taxon>metagenomes</taxon>
        <taxon>ecological metagenomes</taxon>
    </lineage>
</organism>
<name>A0A644XTL7_9ZZZZ</name>
<comment type="caution">
    <text evidence="2">The sequence shown here is derived from an EMBL/GenBank/DDBJ whole genome shotgun (WGS) entry which is preliminary data.</text>
</comment>
<evidence type="ECO:0000256" key="1">
    <source>
        <dbReference type="SAM" id="MobiDB-lite"/>
    </source>
</evidence>
<gene>
    <name evidence="2" type="ORF">SDC9_65978</name>
</gene>
<feature type="compositionally biased region" description="Basic and acidic residues" evidence="1">
    <location>
        <begin position="1"/>
        <end position="10"/>
    </location>
</feature>
<dbReference type="AlphaFoldDB" id="A0A644XTL7"/>
<evidence type="ECO:0000313" key="2">
    <source>
        <dbReference type="EMBL" id="MPM19552.1"/>
    </source>
</evidence>
<dbReference type="EMBL" id="VSSQ01003197">
    <property type="protein sequence ID" value="MPM19552.1"/>
    <property type="molecule type" value="Genomic_DNA"/>
</dbReference>
<protein>
    <submittedName>
        <fullName evidence="2">Uncharacterized protein</fullName>
    </submittedName>
</protein>
<proteinExistence type="predicted"/>
<accession>A0A644XTL7</accession>
<feature type="compositionally biased region" description="Polar residues" evidence="1">
    <location>
        <begin position="11"/>
        <end position="21"/>
    </location>
</feature>